<evidence type="ECO:0000256" key="1">
    <source>
        <dbReference type="SAM" id="MobiDB-lite"/>
    </source>
</evidence>
<dbReference type="AlphaFoldDB" id="A0AA40CBG0"/>
<protein>
    <submittedName>
        <fullName evidence="2">Uncharacterized protein</fullName>
    </submittedName>
</protein>
<evidence type="ECO:0000313" key="2">
    <source>
        <dbReference type="EMBL" id="KAK0632105.1"/>
    </source>
</evidence>
<proteinExistence type="predicted"/>
<feature type="region of interest" description="Disordered" evidence="1">
    <location>
        <begin position="130"/>
        <end position="161"/>
    </location>
</feature>
<organism evidence="2 3">
    <name type="scientific">Immersiella caudata</name>
    <dbReference type="NCBI Taxonomy" id="314043"/>
    <lineage>
        <taxon>Eukaryota</taxon>
        <taxon>Fungi</taxon>
        <taxon>Dikarya</taxon>
        <taxon>Ascomycota</taxon>
        <taxon>Pezizomycotina</taxon>
        <taxon>Sordariomycetes</taxon>
        <taxon>Sordariomycetidae</taxon>
        <taxon>Sordariales</taxon>
        <taxon>Lasiosphaeriaceae</taxon>
        <taxon>Immersiella</taxon>
    </lineage>
</organism>
<reference evidence="2" key="1">
    <citation type="submission" date="2023-06" db="EMBL/GenBank/DDBJ databases">
        <title>Genome-scale phylogeny and comparative genomics of the fungal order Sordariales.</title>
        <authorList>
            <consortium name="Lawrence Berkeley National Laboratory"/>
            <person name="Hensen N."/>
            <person name="Bonometti L."/>
            <person name="Westerberg I."/>
            <person name="Brannstrom I.O."/>
            <person name="Guillou S."/>
            <person name="Cros-Aarteil S."/>
            <person name="Calhoun S."/>
            <person name="Haridas S."/>
            <person name="Kuo A."/>
            <person name="Mondo S."/>
            <person name="Pangilinan J."/>
            <person name="Riley R."/>
            <person name="Labutti K."/>
            <person name="Andreopoulos B."/>
            <person name="Lipzen A."/>
            <person name="Chen C."/>
            <person name="Yanf M."/>
            <person name="Daum C."/>
            <person name="Ng V."/>
            <person name="Clum A."/>
            <person name="Steindorff A."/>
            <person name="Ohm R."/>
            <person name="Martin F."/>
            <person name="Silar P."/>
            <person name="Natvig D."/>
            <person name="Lalanne C."/>
            <person name="Gautier V."/>
            <person name="Ament-Velasquez S.L."/>
            <person name="Kruys A."/>
            <person name="Hutchinson M.I."/>
            <person name="Powell A.J."/>
            <person name="Barry K."/>
            <person name="Miller A.N."/>
            <person name="Grigoriev I.V."/>
            <person name="Debuchy R."/>
            <person name="Gladieux P."/>
            <person name="Thoren M.H."/>
            <person name="Johannesson H."/>
        </authorList>
    </citation>
    <scope>NUCLEOTIDE SEQUENCE</scope>
    <source>
        <strain evidence="2">CBS 606.72</strain>
    </source>
</reference>
<dbReference type="Proteomes" id="UP001175000">
    <property type="component" value="Unassembled WGS sequence"/>
</dbReference>
<dbReference type="EMBL" id="JAULSU010000001">
    <property type="protein sequence ID" value="KAK0632105.1"/>
    <property type="molecule type" value="Genomic_DNA"/>
</dbReference>
<comment type="caution">
    <text evidence="2">The sequence shown here is derived from an EMBL/GenBank/DDBJ whole genome shotgun (WGS) entry which is preliminary data.</text>
</comment>
<name>A0AA40CBG0_9PEZI</name>
<accession>A0AA40CBG0</accession>
<sequence length="202" mass="22558">MKILRFSHTRLFRVSRCPRSSARLLPRLCAADLANLLPLMGTNTCSGSIRRRNPSVVSRSGDEVAHQAIRQAICDRCRGSLSSNPPPFRRTLHRPGLSRPDEAGINGFVMQENSTVRAGFQVGTPTCEGPLSLSILPRPPKPGTRSPRPSSRYRGGDGHANQLHRRPYWTIAGYLTRRRVRRRPSRSFPSHIVDLRMGCEGN</sequence>
<feature type="compositionally biased region" description="Low complexity" evidence="1">
    <location>
        <begin position="143"/>
        <end position="153"/>
    </location>
</feature>
<keyword evidence="3" id="KW-1185">Reference proteome</keyword>
<evidence type="ECO:0000313" key="3">
    <source>
        <dbReference type="Proteomes" id="UP001175000"/>
    </source>
</evidence>
<gene>
    <name evidence="2" type="ORF">B0T14DRAFT_21461</name>
</gene>